<dbReference type="GO" id="GO:0005634">
    <property type="term" value="C:nucleus"/>
    <property type="evidence" value="ECO:0007669"/>
    <property type="project" value="UniProtKB-SubCell"/>
</dbReference>
<reference evidence="17" key="1">
    <citation type="submission" date="2025-08" db="UniProtKB">
        <authorList>
            <consortium name="Ensembl"/>
        </authorList>
    </citation>
    <scope>IDENTIFICATION</scope>
</reference>
<evidence type="ECO:0000256" key="5">
    <source>
        <dbReference type="ARBA" id="ARBA00022553"/>
    </source>
</evidence>
<dbReference type="SMART" id="SM01243">
    <property type="entry name" value="IRF-3"/>
    <property type="match status" value="1"/>
</dbReference>
<dbReference type="CDD" id="cd00103">
    <property type="entry name" value="IRF"/>
    <property type="match status" value="1"/>
</dbReference>
<evidence type="ECO:0000256" key="11">
    <source>
        <dbReference type="ARBA" id="ARBA00023125"/>
    </source>
</evidence>
<dbReference type="InterPro" id="IPR019817">
    <property type="entry name" value="Interferon_reg_fac_CS"/>
</dbReference>
<evidence type="ECO:0000256" key="15">
    <source>
        <dbReference type="ARBA" id="ARBA00067362"/>
    </source>
</evidence>
<dbReference type="PRINTS" id="PR00267">
    <property type="entry name" value="INTFRNREGFCT"/>
</dbReference>
<dbReference type="SUPFAM" id="SSF49879">
    <property type="entry name" value="SMAD/FHA domain"/>
    <property type="match status" value="1"/>
</dbReference>
<proteinExistence type="predicted"/>
<keyword evidence="9" id="KW-0007">Acetylation</keyword>
<dbReference type="GeneTree" id="ENSGT00940000160931"/>
<dbReference type="InterPro" id="IPR036390">
    <property type="entry name" value="WH_DNA-bd_sf"/>
</dbReference>
<dbReference type="Gene3D" id="2.60.200.10">
    <property type="match status" value="1"/>
</dbReference>
<evidence type="ECO:0000256" key="6">
    <source>
        <dbReference type="ARBA" id="ARBA00022588"/>
    </source>
</evidence>
<organism evidence="17 18">
    <name type="scientific">Mus spicilegus</name>
    <name type="common">Mound-building mouse</name>
    <dbReference type="NCBI Taxonomy" id="10103"/>
    <lineage>
        <taxon>Eukaryota</taxon>
        <taxon>Metazoa</taxon>
        <taxon>Chordata</taxon>
        <taxon>Craniata</taxon>
        <taxon>Vertebrata</taxon>
        <taxon>Euteleostomi</taxon>
        <taxon>Mammalia</taxon>
        <taxon>Eutheria</taxon>
        <taxon>Euarchontoglires</taxon>
        <taxon>Glires</taxon>
        <taxon>Rodentia</taxon>
        <taxon>Myomorpha</taxon>
        <taxon>Muroidea</taxon>
        <taxon>Muridae</taxon>
        <taxon>Murinae</taxon>
        <taxon>Mus</taxon>
        <taxon>Mus</taxon>
    </lineage>
</organism>
<keyword evidence="3" id="KW-0963">Cytoplasm</keyword>
<evidence type="ECO:0000256" key="10">
    <source>
        <dbReference type="ARBA" id="ARBA00023015"/>
    </source>
</evidence>
<dbReference type="Proteomes" id="UP000694415">
    <property type="component" value="Unplaced"/>
</dbReference>
<evidence type="ECO:0000256" key="1">
    <source>
        <dbReference type="ARBA" id="ARBA00004123"/>
    </source>
</evidence>
<evidence type="ECO:0000256" key="4">
    <source>
        <dbReference type="ARBA" id="ARBA00022499"/>
    </source>
</evidence>
<dbReference type="PROSITE" id="PS00601">
    <property type="entry name" value="IRF_1"/>
    <property type="match status" value="1"/>
</dbReference>
<dbReference type="InterPro" id="IPR036388">
    <property type="entry name" value="WH-like_DNA-bd_sf"/>
</dbReference>
<dbReference type="InterPro" id="IPR017855">
    <property type="entry name" value="SMAD-like_dom_sf"/>
</dbReference>
<dbReference type="Pfam" id="PF00605">
    <property type="entry name" value="IRF"/>
    <property type="match status" value="1"/>
</dbReference>
<evidence type="ECO:0000256" key="8">
    <source>
        <dbReference type="ARBA" id="ARBA00022859"/>
    </source>
</evidence>
<dbReference type="Pfam" id="PF10401">
    <property type="entry name" value="IRF-3"/>
    <property type="match status" value="1"/>
</dbReference>
<evidence type="ECO:0000313" key="17">
    <source>
        <dbReference type="Ensembl" id="ENSMSIP00000032602.1"/>
    </source>
</evidence>
<dbReference type="GO" id="GO:0000981">
    <property type="term" value="F:DNA-binding transcription factor activity, RNA polymerase II-specific"/>
    <property type="evidence" value="ECO:0007669"/>
    <property type="project" value="TreeGrafter"/>
</dbReference>
<name>A0A8C6I8G2_MUSSI</name>
<dbReference type="GO" id="GO:0007165">
    <property type="term" value="P:signal transduction"/>
    <property type="evidence" value="ECO:0007669"/>
    <property type="project" value="UniProtKB-ARBA"/>
</dbReference>
<evidence type="ECO:0000256" key="3">
    <source>
        <dbReference type="ARBA" id="ARBA00022490"/>
    </source>
</evidence>
<dbReference type="GO" id="GO:0045087">
    <property type="term" value="P:innate immune response"/>
    <property type="evidence" value="ECO:0007669"/>
    <property type="project" value="UniProtKB-KW"/>
</dbReference>
<comment type="subcellular location">
    <subcellularLocation>
        <location evidence="2">Cytoplasm</location>
    </subcellularLocation>
    <subcellularLocation>
        <location evidence="1">Nucleus</location>
    </subcellularLocation>
</comment>
<keyword evidence="12" id="KW-0010">Activator</keyword>
<dbReference type="AlphaFoldDB" id="A0A8C6I8G2"/>
<evidence type="ECO:0000256" key="14">
    <source>
        <dbReference type="ARBA" id="ARBA00023242"/>
    </source>
</evidence>
<protein>
    <recommendedName>
        <fullName evidence="15">Interferon regulatory factor 7</fullName>
    </recommendedName>
</protein>
<keyword evidence="5" id="KW-0597">Phosphoprotein</keyword>
<dbReference type="PANTHER" id="PTHR11949:SF2">
    <property type="entry name" value="INTERFERON REGULATORY FACTOR 7"/>
    <property type="match status" value="1"/>
</dbReference>
<dbReference type="GO" id="GO:0032728">
    <property type="term" value="P:positive regulation of interferon-beta production"/>
    <property type="evidence" value="ECO:0007669"/>
    <property type="project" value="UniProtKB-ARBA"/>
</dbReference>
<keyword evidence="11" id="KW-0238">DNA-binding</keyword>
<dbReference type="FunFam" id="1.10.10.10:FF:000375">
    <property type="entry name" value="Interferon regulatory factor 7"/>
    <property type="match status" value="1"/>
</dbReference>
<dbReference type="InterPro" id="IPR019471">
    <property type="entry name" value="Interferon_reg_factor-3"/>
</dbReference>
<dbReference type="GO" id="GO:0032727">
    <property type="term" value="P:positive regulation of interferon-alpha production"/>
    <property type="evidence" value="ECO:0007669"/>
    <property type="project" value="UniProtKB-ARBA"/>
</dbReference>
<evidence type="ECO:0000313" key="18">
    <source>
        <dbReference type="Proteomes" id="UP000694415"/>
    </source>
</evidence>
<evidence type="ECO:0000259" key="16">
    <source>
        <dbReference type="PROSITE" id="PS51507"/>
    </source>
</evidence>
<dbReference type="SUPFAM" id="SSF46785">
    <property type="entry name" value="Winged helix' DNA-binding domain"/>
    <property type="match status" value="1"/>
</dbReference>
<dbReference type="PANTHER" id="PTHR11949">
    <property type="entry name" value="INTERFERON REGULATORY FACTOR"/>
    <property type="match status" value="1"/>
</dbReference>
<keyword evidence="7" id="KW-0832">Ubl conjugation</keyword>
<dbReference type="InterPro" id="IPR008984">
    <property type="entry name" value="SMAD_FHA_dom_sf"/>
</dbReference>
<keyword evidence="10" id="KW-0805">Transcription regulation</keyword>
<evidence type="ECO:0000256" key="2">
    <source>
        <dbReference type="ARBA" id="ARBA00004496"/>
    </source>
</evidence>
<dbReference type="GO" id="GO:0045893">
    <property type="term" value="P:positive regulation of DNA-templated transcription"/>
    <property type="evidence" value="ECO:0007669"/>
    <property type="project" value="UniProtKB-ARBA"/>
</dbReference>
<sequence length="426" mass="47636">MAEVRGVQRVLFGDWLLGEVSSGQYEGLQWLNEARTVFRVPWKHFGRRDLDEADAQIFKAWAVARGRWPPSGVNLPPPEAEAAERRERRGWKTNFRCALHSTGRFILRQDNSGDPVDPHKVYELSPELGSTVGPATENREEVTLSNALPTQGVSPGSFLARENAGLQTPSPLLSSDAGDLLLQVLQYSHILESESGADSVPPQAPERNLGFLDVTIMYKGRTVLQAMVGHPRCVFLYSPMAPAVRTSEPQPVIFPSPAELPDQKQLHYTETLLQHVSPGLQLELRGPSLWALRMGKCKVYWEVGSPMGTTDPSTPPQLLERNCHTPIFDFSTFFRELEEFRARRRQGSPHYTIYLGFGQDLSAGRPKEKSLILVKLEPWVCKAYLEGVQREGVSSLDSSSLGLCLSSTNSLYEDIEHFLMDLGQWP</sequence>
<accession>A0A8C6I8G2</accession>
<dbReference type="Ensembl" id="ENSMSIT00000041133.1">
    <property type="protein sequence ID" value="ENSMSIP00000032602.1"/>
    <property type="gene ID" value="ENSMSIG00000027303.1"/>
</dbReference>
<dbReference type="InterPro" id="IPR001346">
    <property type="entry name" value="Interferon_reg_fact_DNA-bd_dom"/>
</dbReference>
<keyword evidence="6" id="KW-0399">Innate immunity</keyword>
<dbReference type="FunFam" id="2.60.200.10:FF:000007">
    <property type="entry name" value="Interferon regulatory factor 7"/>
    <property type="match status" value="1"/>
</dbReference>
<evidence type="ECO:0000256" key="13">
    <source>
        <dbReference type="ARBA" id="ARBA00023163"/>
    </source>
</evidence>
<keyword evidence="18" id="KW-1185">Reference proteome</keyword>
<keyword evidence="4" id="KW-1017">Isopeptide bond</keyword>
<dbReference type="SMART" id="SM00348">
    <property type="entry name" value="IRF"/>
    <property type="match status" value="1"/>
</dbReference>
<evidence type="ECO:0000256" key="12">
    <source>
        <dbReference type="ARBA" id="ARBA00023159"/>
    </source>
</evidence>
<keyword evidence="14" id="KW-0539">Nucleus</keyword>
<evidence type="ECO:0000256" key="7">
    <source>
        <dbReference type="ARBA" id="ARBA00022843"/>
    </source>
</evidence>
<dbReference type="GO" id="GO:0000978">
    <property type="term" value="F:RNA polymerase II cis-regulatory region sequence-specific DNA binding"/>
    <property type="evidence" value="ECO:0007669"/>
    <property type="project" value="TreeGrafter"/>
</dbReference>
<keyword evidence="13" id="KW-0804">Transcription</keyword>
<dbReference type="Gene3D" id="1.10.10.10">
    <property type="entry name" value="Winged helix-like DNA-binding domain superfamily/Winged helix DNA-binding domain"/>
    <property type="match status" value="1"/>
</dbReference>
<evidence type="ECO:0000256" key="9">
    <source>
        <dbReference type="ARBA" id="ARBA00022990"/>
    </source>
</evidence>
<dbReference type="PROSITE" id="PS51507">
    <property type="entry name" value="IRF_2"/>
    <property type="match status" value="1"/>
</dbReference>
<keyword evidence="8" id="KW-0391">Immunity</keyword>
<dbReference type="GO" id="GO:0051607">
    <property type="term" value="P:defense response to virus"/>
    <property type="evidence" value="ECO:0007669"/>
    <property type="project" value="UniProtKB-ARBA"/>
</dbReference>
<dbReference type="GO" id="GO:0045089">
    <property type="term" value="P:positive regulation of innate immune response"/>
    <property type="evidence" value="ECO:0007669"/>
    <property type="project" value="UniProtKB-ARBA"/>
</dbReference>
<reference evidence="17" key="2">
    <citation type="submission" date="2025-09" db="UniProtKB">
        <authorList>
            <consortium name="Ensembl"/>
        </authorList>
    </citation>
    <scope>IDENTIFICATION</scope>
</reference>
<dbReference type="GO" id="GO:0005737">
    <property type="term" value="C:cytoplasm"/>
    <property type="evidence" value="ECO:0007669"/>
    <property type="project" value="UniProtKB-SubCell"/>
</dbReference>
<feature type="domain" description="IRF tryptophan pentad repeat" evidence="16">
    <location>
        <begin position="9"/>
        <end position="126"/>
    </location>
</feature>